<feature type="transmembrane region" description="Helical" evidence="1">
    <location>
        <begin position="85"/>
        <end position="102"/>
    </location>
</feature>
<evidence type="ECO:0000313" key="2">
    <source>
        <dbReference type="EMBL" id="ELZ10363.1"/>
    </source>
</evidence>
<evidence type="ECO:0000256" key="1">
    <source>
        <dbReference type="SAM" id="Phobius"/>
    </source>
</evidence>
<gene>
    <name evidence="2" type="ORF">C480_01445</name>
</gene>
<reference evidence="2 3" key="1">
    <citation type="journal article" date="2014" name="PLoS Genet.">
        <title>Phylogenetically driven sequencing of extremely halophilic archaea reveals strategies for static and dynamic osmo-response.</title>
        <authorList>
            <person name="Becker E.A."/>
            <person name="Seitzer P.M."/>
            <person name="Tritt A."/>
            <person name="Larsen D."/>
            <person name="Krusor M."/>
            <person name="Yao A.I."/>
            <person name="Wu D."/>
            <person name="Madern D."/>
            <person name="Eisen J.A."/>
            <person name="Darling A.E."/>
            <person name="Facciotti M.T."/>
        </authorList>
    </citation>
    <scope>NUCLEOTIDE SEQUENCE [LARGE SCALE GENOMIC DNA]</scope>
    <source>
        <strain evidence="2 3">DSM 13077</strain>
    </source>
</reference>
<dbReference type="AlphaFoldDB" id="M0BJ81"/>
<feature type="transmembrane region" description="Helical" evidence="1">
    <location>
        <begin position="35"/>
        <end position="52"/>
    </location>
</feature>
<feature type="transmembrane region" description="Helical" evidence="1">
    <location>
        <begin position="59"/>
        <end position="79"/>
    </location>
</feature>
<name>M0BJ81_9EURY</name>
<keyword evidence="1" id="KW-0472">Membrane</keyword>
<dbReference type="EMBL" id="AOIP01000008">
    <property type="protein sequence ID" value="ELZ10363.1"/>
    <property type="molecule type" value="Genomic_DNA"/>
</dbReference>
<organism evidence="2 3">
    <name type="scientific">Natrialba aegyptia DSM 13077</name>
    <dbReference type="NCBI Taxonomy" id="1227491"/>
    <lineage>
        <taxon>Archaea</taxon>
        <taxon>Methanobacteriati</taxon>
        <taxon>Methanobacteriota</taxon>
        <taxon>Stenosarchaea group</taxon>
        <taxon>Halobacteria</taxon>
        <taxon>Halobacteriales</taxon>
        <taxon>Natrialbaceae</taxon>
        <taxon>Natrialba</taxon>
    </lineage>
</organism>
<accession>M0BJ81</accession>
<sequence>METRRWRVKIGSWGAIAVGILGSAISLTFFETGGFLYMALFSIFGIGGALRLSGRAKLYSYLLPVMGFLAFFLSLARYLRDGLTTLTLALLLLTIVVFLRSLQGYRAYS</sequence>
<keyword evidence="1" id="KW-1133">Transmembrane helix</keyword>
<evidence type="ECO:0000313" key="3">
    <source>
        <dbReference type="Proteomes" id="UP000011591"/>
    </source>
</evidence>
<protein>
    <submittedName>
        <fullName evidence="2">Uncharacterized protein</fullName>
    </submittedName>
</protein>
<feature type="transmembrane region" description="Helical" evidence="1">
    <location>
        <begin position="12"/>
        <end position="29"/>
    </location>
</feature>
<keyword evidence="1" id="KW-0812">Transmembrane</keyword>
<dbReference type="Proteomes" id="UP000011591">
    <property type="component" value="Unassembled WGS sequence"/>
</dbReference>
<comment type="caution">
    <text evidence="2">The sequence shown here is derived from an EMBL/GenBank/DDBJ whole genome shotgun (WGS) entry which is preliminary data.</text>
</comment>
<keyword evidence="3" id="KW-1185">Reference proteome</keyword>
<proteinExistence type="predicted"/>